<dbReference type="GO" id="GO:0019902">
    <property type="term" value="F:phosphatase binding"/>
    <property type="evidence" value="ECO:0007669"/>
    <property type="project" value="TreeGrafter"/>
</dbReference>
<name>A0AAE0C9H9_9CHLO</name>
<keyword evidence="3" id="KW-1185">Reference proteome</keyword>
<evidence type="ECO:0000313" key="3">
    <source>
        <dbReference type="Proteomes" id="UP001190700"/>
    </source>
</evidence>
<feature type="compositionally biased region" description="Polar residues" evidence="1">
    <location>
        <begin position="3539"/>
        <end position="3557"/>
    </location>
</feature>
<sequence>MGIPSRSSQMRSQRLTIDDDDDLKWLEALNENFAPQLSPHERFGRHASPKSRNRSFSPHRNRSASPPAVRRVGGGFEYLPSKGAAENNMLMAMPPAFYHEAPAKSQELHRNLRASSPHRFEEGDIQILEDILRLAERTAHEDALNGRGQDSITLLRLLKAYDIVLRKNNLIPAEDTFYYRLLLKLSLDPDPDWWAKLEREAGKLNGGKSVSWGANQMQLLSPSRQQPLYSTSPRGRAPRAAGWTRSIAGPARAAQSSGLLANPLACWPILRPAGQSSGLLANPPACWPILWPAGGAVEPCPEGSRGEWEELATEARWLGCGAGSLRAGEVGRASSRLPSEPVRWGRGLLQAPLRADTKLGARSPTMNESANKYSQDHRLLSRCLRAWRQHSRALVAARVMREHAVENWMIAVSFWECRTLARCMYRWSARHKVFVIHALSTWADNCKLSCLRWWQRMASRMRWGSLASAAFFTDHCTTKAMIAWRLYITGLIYKTHDFAKAIAHWRGAEMDKVLAAWRKLCLEKVDVGLMRLELMAGHNARRYLKAWSRTARQESFIRRCEGNVDYQRQMGVKTRLWIKWRAEYKLRNKHHSILTRAAQRFRKRSLSSGFSGWLANTIGHRTASEKMYRCIRRLKQRRLYMALAQWRTRTLRSGTLMTAAHNVVQRMVHRSLGRGFYTWKGWLSRRADKYVVLSGAVNTIVNGAAIRCIRAWRETVGEFTQLRLLGLKTLSRLRNLTLYWVWNAWSVVVGHGKWQRGSLTKGLMRMTKGLLGRGWGGWDDFMKMRKYEYAIIARVAEMPARRFQEQAWGTWREAFGLRHKMYGAIKSIRCGCGSRALRQWKEVWQHAKWRRSTLMRAAQLLMKRGTARAMSSWRHWYRTLRHHRFILAPVIYRLKNRLLFGALQAMRANAANVRNTMMAIGRAGRHWQNRSMSAAYVQWENYAQVCSYQRVLLESGLRFLKHTLERKSLASWRDFVEHKVVLGDNLRRAGNLFFKRSSALAMASWREVLQDHSQKRDRLAKILVHMSMFGASIALATWRKFLSDCHHKAGQVDSSIRHWLSGSLGRCWGRWREYMAERATKYSKLRKAGGKWFLKNAAAAWQGWLERHMYYMELKLKLRRAAGSWQNRSLSGAFAAWQDGMGYVKETRALIKGAAKHLLRGRETRALEAWISVTDYKRQMADKMKRAGAFMLNREISKAFTSWDAFTQRQQKTRLAAMRLVRRTETAALAAWRAYLVQKAHLGGLLSKSMAHFINGALGAALQTWIESTKELKQEAKAGLRAAGHWLHGTAGRTFAWWQEVTSIRVVQKQKCVKVLSRLANRNLALAFDTLYENMSKQINSRKSLGFWTNQCSVQALNRWKEFKAESVDLRAKLEKGTRMWRGGALGRSFLWWSVETQRKATHARKCTYMLVRLINGTAARAFDTWRRETAAANWKQEVIERTFDFWVNSLQRKALQCWVSQVAHAERMMQGLERAVALWTNRIVGGSLHHWRDQAKHNADLYGRAHKVIGRMKNKLAAQVLELWRCTAAEQKELRGKMQAIMARWQRLELSYGMDGWKEYMGVSLDRKQRLSKAAAHWTMQHAVMALEAWYTLHSKWKVAGRRWLNAVMGSSFNTWCDMALTQNITKRKLEKAMGRWRDRLLFEAFNQLYWHWWETKSARKSLGMFTKNTSFRAMNQWKDFVVLSKARHGAARSPLHDMRPSGGAPISGLLRFERIAGNASKGAATAELYYKGMMYWWQAAAWRSFNKWQECTKRSVHRSGILEGAFVRMVNRLLAASWSTWREFYAVHSTLRLKGEAGVQRWQSSHEGRAFRQWQHFIYMRDLARQGAMLFIHNALMRSFRQWADFITEGFEMADKFEKAARAFFYRTVASGLRTWQASVVDAKWMRRRLKSVALHWSHTMMAYGWAGWVVNHEYCVEQKAKAKRAATFLTNYHAGLGFRAWLDFAERQVEAKARAKRAVMHALETALFKAFDKWAYHAEFEPLIRRASAFWTNGMLVGVLAAWKWNLTNSARRERMMRTVCLTYINRLLMVGWQTWLEAIVVAQERRRKTAVALGKLRNHHLVGPFSTWRETTDMNLDLQGKMLQIVQRMRLSLLSAATQQWRREAVHLRWQYEQAHTCIMKVMNRVATSALNTWQNAVVTAAENRAMTMRALNFFFKRTLILGWTQWLEQSVRQVAARESMYRALDLMLNIYRGKAWRTWHEVLRRRQVLQKSLGKIMLRELSYGMMGWMDLMQRKQQFADVRQMYRTRIMRRAFDSFLHRMFLIHVAKRGLYKMANQRVVVAWDTWRYWMKVCDTNLSMARDLMFRVVMRIKHELLHAALISLQHNMVVKHGLTRISARLMNLEVHRAFTQWSDFAWKSCRSKALLRRVLQGTRESFFLGWAETTMEEKEIKVLARELCARFEDRREDLVSQCVAIVAKWRNFDLWRVFYTWSYHATWDKRELAGCKGRVFYTWSYHATWDKRDLIGALLAFEYHHGAVLRSALHRMRDAVQFTHKLERSAAFWAAGSAGRALQTWKDWTAQIHSMRGQLARSLVHWSHRLGLLMFGEWRCILIDKKRMKYQHAKSLYWWAKVLYQKAFFFWYHATRNAACYRRWEAACGTSLGKHKLRRVMREWLDLAIELRQLRLALESLYRRSVCNRLIEALEAWQDWVVLWKKHRHVMQALYCGRYLSHYFSMWKKALAFLHVYRRHKHTSLMHLVTKTCRTYFLCWRQLIAETNVLQSKMERIMQRWGNFNVSLAFSTLYWWKCTAQNRREALKRSMTRLVHFTAWQGLHGWRSAVLRTQELRDIIMQCVNRIRLKELSGAWEKWVGDTRAALSKGKKLDRAVNSWINASLQKAVRMMQSYTKSEVSKRHKMVTATIRMVNMCVRPCPCSSEPETPSGAPLRPDPDDALGLDFDLAEMPGIALCSAPKRFCVWHAGRTGTCGAVGETGAGRVVAAEGRFLSKAFRTMVEFTCQQVSRRRKLMQILSSKYIDQKRVALVEWRSWVRYLVESEAKVERNMNQMDLKILGEKWETWRTRVERCCKLRRVYNMCTRGMEMRALQRWLEHHEELKDLRADRHSMRKVLMRAFFIIASHKVDQKAKKAKMQRAGLLWMGGLRERAVRGWRRCAELMRKLRRLMGSVARGLLRKALTEWAYETRVCLMLKLNGEELASRGVLGFGHRMFQFWNKMMHASRHHRIRLVAWFLAHWRTSVGIASNRRRVLLYAVQRLKGRNLQNCWNGWRYLVHLIVTRRLRFIRKQQALKTALAIGEETLRRKRRNLLLTVLAVWRMCVVRERTMMKLMRRQLRGSMNWAFVQWREVVDFMVEFRAKMEVANAFRHETALLKYLQKWQDAVDLQKEDMLRKVELALEFAFGQYTSYALVRWRAFADHSRARRDVLRGALVKIYAWEMEAIVRKIFVSWRDEMRYRDREVGLIELADGHRMKRVAETCFLMWSSYTKAMRQPITEADFRHDPLWDGSDADWDSQSNISSNSSGEHFGTSHHRTRAPRTSITLPPGFLLAQPSVPPSMRMPDTPVSRLSSHAGEETESPAFSFSNLSQTSLDSTQVPESRGRRQEPPTAMARTERAPGSSQSQSSASREPSQERHSTASRPPPSSKTRNMATPKTALNVGAPPVLKSMRTLSPKRGRSRNLSPKRQERTRHLVQRMAIMSGNDEALLDSPKESLYAGLGKTSVRSSPRHLARTSA</sequence>
<accession>A0AAE0C9H9</accession>
<feature type="compositionally biased region" description="Basic residues" evidence="1">
    <location>
        <begin position="45"/>
        <end position="62"/>
    </location>
</feature>
<reference evidence="2 3" key="1">
    <citation type="journal article" date="2015" name="Genome Biol. Evol.">
        <title>Comparative Genomics of a Bacterivorous Green Alga Reveals Evolutionary Causalities and Consequences of Phago-Mixotrophic Mode of Nutrition.</title>
        <authorList>
            <person name="Burns J.A."/>
            <person name="Paasch A."/>
            <person name="Narechania A."/>
            <person name="Kim E."/>
        </authorList>
    </citation>
    <scope>NUCLEOTIDE SEQUENCE [LARGE SCALE GENOMIC DNA]</scope>
    <source>
        <strain evidence="2 3">PLY_AMNH</strain>
    </source>
</reference>
<feature type="region of interest" description="Disordered" evidence="1">
    <location>
        <begin position="36"/>
        <end position="73"/>
    </location>
</feature>
<gene>
    <name evidence="2" type="ORF">CYMTET_40736</name>
</gene>
<protein>
    <submittedName>
        <fullName evidence="2">Uncharacterized protein</fullName>
    </submittedName>
</protein>
<evidence type="ECO:0000256" key="1">
    <source>
        <dbReference type="SAM" id="MobiDB-lite"/>
    </source>
</evidence>
<organism evidence="2 3">
    <name type="scientific">Cymbomonas tetramitiformis</name>
    <dbReference type="NCBI Taxonomy" id="36881"/>
    <lineage>
        <taxon>Eukaryota</taxon>
        <taxon>Viridiplantae</taxon>
        <taxon>Chlorophyta</taxon>
        <taxon>Pyramimonadophyceae</taxon>
        <taxon>Pyramimonadales</taxon>
        <taxon>Pyramimonadaceae</taxon>
        <taxon>Cymbomonas</taxon>
    </lineage>
</organism>
<feature type="compositionally biased region" description="Low complexity" evidence="1">
    <location>
        <begin position="3576"/>
        <end position="3589"/>
    </location>
</feature>
<evidence type="ECO:0000313" key="2">
    <source>
        <dbReference type="EMBL" id="KAK3249855.1"/>
    </source>
</evidence>
<dbReference type="EMBL" id="LGRX02027076">
    <property type="protein sequence ID" value="KAK3249855.1"/>
    <property type="molecule type" value="Genomic_DNA"/>
</dbReference>
<feature type="region of interest" description="Disordered" evidence="1">
    <location>
        <begin position="3472"/>
        <end position="3649"/>
    </location>
</feature>
<dbReference type="PANTHER" id="PTHR22028:SF9">
    <property type="entry name" value="SFI1 SPINDLE BODY DOMAIN-CONTAINING PROTEIN"/>
    <property type="match status" value="1"/>
</dbReference>
<dbReference type="InterPro" id="IPR052270">
    <property type="entry name" value="CACF_protein"/>
</dbReference>
<dbReference type="Proteomes" id="UP001190700">
    <property type="component" value="Unassembled WGS sequence"/>
</dbReference>
<proteinExistence type="predicted"/>
<dbReference type="PANTHER" id="PTHR22028">
    <property type="entry name" value="SFI1 SPINDLE BODY DOMAIN-CONTAINING PROTEIN-RELATED"/>
    <property type="match status" value="1"/>
</dbReference>
<comment type="caution">
    <text evidence="2">The sequence shown here is derived from an EMBL/GenBank/DDBJ whole genome shotgun (WGS) entry which is preliminary data.</text>
</comment>
<feature type="compositionally biased region" description="Low complexity" evidence="1">
    <location>
        <begin position="3474"/>
        <end position="3483"/>
    </location>
</feature>